<organism evidence="2 3">
    <name type="scientific">Lepidopterella palustris CBS 459.81</name>
    <dbReference type="NCBI Taxonomy" id="1314670"/>
    <lineage>
        <taxon>Eukaryota</taxon>
        <taxon>Fungi</taxon>
        <taxon>Dikarya</taxon>
        <taxon>Ascomycota</taxon>
        <taxon>Pezizomycotina</taxon>
        <taxon>Dothideomycetes</taxon>
        <taxon>Pleosporomycetidae</taxon>
        <taxon>Mytilinidiales</taxon>
        <taxon>Argynnaceae</taxon>
        <taxon>Lepidopterella</taxon>
    </lineage>
</organism>
<dbReference type="Proteomes" id="UP000250266">
    <property type="component" value="Unassembled WGS sequence"/>
</dbReference>
<accession>A0A8E2E161</accession>
<keyword evidence="3" id="KW-1185">Reference proteome</keyword>
<evidence type="ECO:0000313" key="3">
    <source>
        <dbReference type="Proteomes" id="UP000250266"/>
    </source>
</evidence>
<dbReference type="EMBL" id="KV745328">
    <property type="protein sequence ID" value="OCK75345.1"/>
    <property type="molecule type" value="Genomic_DNA"/>
</dbReference>
<name>A0A8E2E161_9PEZI</name>
<dbReference type="AlphaFoldDB" id="A0A8E2E161"/>
<evidence type="ECO:0000256" key="1">
    <source>
        <dbReference type="SAM" id="MobiDB-lite"/>
    </source>
</evidence>
<proteinExistence type="predicted"/>
<feature type="region of interest" description="Disordered" evidence="1">
    <location>
        <begin position="47"/>
        <end position="67"/>
    </location>
</feature>
<feature type="region of interest" description="Disordered" evidence="1">
    <location>
        <begin position="151"/>
        <end position="200"/>
    </location>
</feature>
<reference evidence="2 3" key="1">
    <citation type="journal article" date="2016" name="Nat. Commun.">
        <title>Ectomycorrhizal ecology is imprinted in the genome of the dominant symbiotic fungus Cenococcum geophilum.</title>
        <authorList>
            <consortium name="DOE Joint Genome Institute"/>
            <person name="Peter M."/>
            <person name="Kohler A."/>
            <person name="Ohm R.A."/>
            <person name="Kuo A."/>
            <person name="Krutzmann J."/>
            <person name="Morin E."/>
            <person name="Arend M."/>
            <person name="Barry K.W."/>
            <person name="Binder M."/>
            <person name="Choi C."/>
            <person name="Clum A."/>
            <person name="Copeland A."/>
            <person name="Grisel N."/>
            <person name="Haridas S."/>
            <person name="Kipfer T."/>
            <person name="LaButti K."/>
            <person name="Lindquist E."/>
            <person name="Lipzen A."/>
            <person name="Maire R."/>
            <person name="Meier B."/>
            <person name="Mihaltcheva S."/>
            <person name="Molinier V."/>
            <person name="Murat C."/>
            <person name="Poggeler S."/>
            <person name="Quandt C.A."/>
            <person name="Sperisen C."/>
            <person name="Tritt A."/>
            <person name="Tisserant E."/>
            <person name="Crous P.W."/>
            <person name="Henrissat B."/>
            <person name="Nehls U."/>
            <person name="Egli S."/>
            <person name="Spatafora J.W."/>
            <person name="Grigoriev I.V."/>
            <person name="Martin F.M."/>
        </authorList>
    </citation>
    <scope>NUCLEOTIDE SEQUENCE [LARGE SCALE GENOMIC DNA]</scope>
    <source>
        <strain evidence="2 3">CBS 459.81</strain>
    </source>
</reference>
<gene>
    <name evidence="2" type="ORF">K432DRAFT_409099</name>
</gene>
<protein>
    <submittedName>
        <fullName evidence="2">Uncharacterized protein</fullName>
    </submittedName>
</protein>
<feature type="region of interest" description="Disordered" evidence="1">
    <location>
        <begin position="1"/>
        <end position="32"/>
    </location>
</feature>
<sequence>MKGPLRSECLPLIQSTPSTSPSPNLSPLPSPADFDYEYIFQFDDFSATPTEQASEDEEYSPPSEPVATNFVDFKQSFSDNYLCDFAQTFGDNIGEEDNFEDVYKDYTGLDTNSGAKKKSLYLDVVKDNASFPLIQNQHINSATNAGTDIPIINIGAEPQSGESETEEVTSKRVKRKAAGFLEPEQEHDQGSPQKKQKHKE</sequence>
<evidence type="ECO:0000313" key="2">
    <source>
        <dbReference type="EMBL" id="OCK75345.1"/>
    </source>
</evidence>